<feature type="compositionally biased region" description="Polar residues" evidence="12">
    <location>
        <begin position="355"/>
        <end position="365"/>
    </location>
</feature>
<name>A0AAD5D281_AMBAR</name>
<evidence type="ECO:0000256" key="7">
    <source>
        <dbReference type="ARBA" id="ARBA00023163"/>
    </source>
</evidence>
<dbReference type="PRINTS" id="PR00056">
    <property type="entry name" value="HSFDOMAIN"/>
</dbReference>
<evidence type="ECO:0000256" key="12">
    <source>
        <dbReference type="SAM" id="MobiDB-lite"/>
    </source>
</evidence>
<keyword evidence="7" id="KW-0804">Transcription</keyword>
<feature type="non-terminal residue" evidence="14">
    <location>
        <position position="381"/>
    </location>
</feature>
<dbReference type="SMART" id="SM00415">
    <property type="entry name" value="HSF"/>
    <property type="match status" value="1"/>
</dbReference>
<dbReference type="PROSITE" id="PS00434">
    <property type="entry name" value="HSF_DOMAIN"/>
    <property type="match status" value="1"/>
</dbReference>
<keyword evidence="6" id="KW-0238">DNA-binding</keyword>
<dbReference type="GO" id="GO:0006357">
    <property type="term" value="P:regulation of transcription by RNA polymerase II"/>
    <property type="evidence" value="ECO:0007669"/>
    <property type="project" value="TreeGrafter"/>
</dbReference>
<evidence type="ECO:0000256" key="9">
    <source>
        <dbReference type="ARBA" id="ARBA00055747"/>
    </source>
</evidence>
<dbReference type="InterPro" id="IPR000232">
    <property type="entry name" value="HSF_DNA-bd"/>
</dbReference>
<accession>A0AAD5D281</accession>
<evidence type="ECO:0000256" key="5">
    <source>
        <dbReference type="ARBA" id="ARBA00023016"/>
    </source>
</evidence>
<dbReference type="Gene3D" id="1.10.10.10">
    <property type="entry name" value="Winged helix-like DNA-binding domain superfamily/Winged helix DNA-binding domain"/>
    <property type="match status" value="1"/>
</dbReference>
<protein>
    <recommendedName>
        <fullName evidence="10">Heat stress transcription factor</fullName>
    </recommendedName>
</protein>
<keyword evidence="8" id="KW-0539">Nucleus</keyword>
<gene>
    <name evidence="14" type="ORF">M8C21_023451</name>
</gene>
<comment type="function">
    <text evidence="9">DNA-binding protein that specifically binds heat shock promoter elements (HSE) and activates transcription.</text>
</comment>
<dbReference type="GO" id="GO:0034605">
    <property type="term" value="P:cellular response to heat"/>
    <property type="evidence" value="ECO:0007669"/>
    <property type="project" value="TreeGrafter"/>
</dbReference>
<evidence type="ECO:0000259" key="13">
    <source>
        <dbReference type="PROSITE" id="PS00434"/>
    </source>
</evidence>
<dbReference type="GO" id="GO:0005634">
    <property type="term" value="C:nucleus"/>
    <property type="evidence" value="ECO:0007669"/>
    <property type="project" value="UniProtKB-SubCell"/>
</dbReference>
<dbReference type="AlphaFoldDB" id="A0AAD5D281"/>
<evidence type="ECO:0000256" key="10">
    <source>
        <dbReference type="ARBA" id="ARBA00081483"/>
    </source>
</evidence>
<keyword evidence="5" id="KW-0346">Stress response</keyword>
<organism evidence="14 15">
    <name type="scientific">Ambrosia artemisiifolia</name>
    <name type="common">Common ragweed</name>
    <dbReference type="NCBI Taxonomy" id="4212"/>
    <lineage>
        <taxon>Eukaryota</taxon>
        <taxon>Viridiplantae</taxon>
        <taxon>Streptophyta</taxon>
        <taxon>Embryophyta</taxon>
        <taxon>Tracheophyta</taxon>
        <taxon>Spermatophyta</taxon>
        <taxon>Magnoliopsida</taxon>
        <taxon>eudicotyledons</taxon>
        <taxon>Gunneridae</taxon>
        <taxon>Pentapetalae</taxon>
        <taxon>asterids</taxon>
        <taxon>campanulids</taxon>
        <taxon>Asterales</taxon>
        <taxon>Asteraceae</taxon>
        <taxon>Asteroideae</taxon>
        <taxon>Heliantheae alliance</taxon>
        <taxon>Heliantheae</taxon>
        <taxon>Ambrosia</taxon>
    </lineage>
</organism>
<evidence type="ECO:0000256" key="6">
    <source>
        <dbReference type="ARBA" id="ARBA00023125"/>
    </source>
</evidence>
<evidence type="ECO:0000256" key="1">
    <source>
        <dbReference type="ARBA" id="ARBA00004123"/>
    </source>
</evidence>
<feature type="region of interest" description="Disordered" evidence="12">
    <location>
        <begin position="347"/>
        <end position="381"/>
    </location>
</feature>
<dbReference type="Proteomes" id="UP001206925">
    <property type="component" value="Unassembled WGS sequence"/>
</dbReference>
<dbReference type="FunFam" id="1.10.10.10:FF:000057">
    <property type="entry name" value="Heat shock transcription factor 1"/>
    <property type="match status" value="1"/>
</dbReference>
<feature type="domain" description="HSF-type DNA-binding" evidence="13">
    <location>
        <begin position="85"/>
        <end position="109"/>
    </location>
</feature>
<dbReference type="SUPFAM" id="SSF46785">
    <property type="entry name" value="Winged helix' DNA-binding domain"/>
    <property type="match status" value="1"/>
</dbReference>
<dbReference type="EMBL" id="JAMZMK010005931">
    <property type="protein sequence ID" value="KAI7751354.1"/>
    <property type="molecule type" value="Genomic_DNA"/>
</dbReference>
<dbReference type="Pfam" id="PF00447">
    <property type="entry name" value="HSF_DNA-bind"/>
    <property type="match status" value="1"/>
</dbReference>
<evidence type="ECO:0000256" key="11">
    <source>
        <dbReference type="RuleBase" id="RU004020"/>
    </source>
</evidence>
<dbReference type="PANTHER" id="PTHR10015:SF463">
    <property type="entry name" value="HEAT SHOCK TRANSCRIPTION FACTOR A3-RELATED"/>
    <property type="match status" value="1"/>
</dbReference>
<dbReference type="GO" id="GO:0000978">
    <property type="term" value="F:RNA polymerase II cis-regulatory region sequence-specific DNA binding"/>
    <property type="evidence" value="ECO:0007669"/>
    <property type="project" value="TreeGrafter"/>
</dbReference>
<reference evidence="14" key="1">
    <citation type="submission" date="2022-06" db="EMBL/GenBank/DDBJ databases">
        <title>Uncovering the hologenomic basis of an extraordinary plant invasion.</title>
        <authorList>
            <person name="Bieker V.C."/>
            <person name="Martin M.D."/>
            <person name="Gilbert T."/>
            <person name="Hodgins K."/>
            <person name="Battlay P."/>
            <person name="Petersen B."/>
            <person name="Wilson J."/>
        </authorList>
    </citation>
    <scope>NUCLEOTIDE SEQUENCE</scope>
    <source>
        <strain evidence="14">AA19_3_7</strain>
        <tissue evidence="14">Leaf</tissue>
    </source>
</reference>
<evidence type="ECO:0000313" key="15">
    <source>
        <dbReference type="Proteomes" id="UP001206925"/>
    </source>
</evidence>
<evidence type="ECO:0000256" key="2">
    <source>
        <dbReference type="ARBA" id="ARBA00006403"/>
    </source>
</evidence>
<comment type="subcellular location">
    <subcellularLocation>
        <location evidence="1">Nucleus</location>
    </subcellularLocation>
</comment>
<comment type="caution">
    <text evidence="14">The sequence shown here is derived from an EMBL/GenBank/DDBJ whole genome shotgun (WGS) entry which is preliminary data.</text>
</comment>
<dbReference type="InterPro" id="IPR036388">
    <property type="entry name" value="WH-like_DNA-bd_sf"/>
</dbReference>
<proteinExistence type="inferred from homology"/>
<evidence type="ECO:0000256" key="3">
    <source>
        <dbReference type="ARBA" id="ARBA00022553"/>
    </source>
</evidence>
<keyword evidence="3" id="KW-0597">Phosphoprotein</keyword>
<dbReference type="InterPro" id="IPR036390">
    <property type="entry name" value="WH_DNA-bd_sf"/>
</dbReference>
<dbReference type="GO" id="GO:0003700">
    <property type="term" value="F:DNA-binding transcription factor activity"/>
    <property type="evidence" value="ECO:0007669"/>
    <property type="project" value="InterPro"/>
</dbReference>
<comment type="similarity">
    <text evidence="2 11">Belongs to the HSF family.</text>
</comment>
<sequence length="381" mass="43513">MDPLFKHPSSSSSTNSDAEIAVETKTEDGYVPKPLDCLQGTPIPPFLSKTYDLVDDPSLDRVISWSDTGASFIVWDPIEFSRKILPKNFKHNNLSSFVRQLNTYGFRKIDTDRWEFARESFLRGKRHLLKNIRRRRSLQAQQLTEESSCFSVEAEVGRLHKERMEMMQEVIDLQDQQRGTHQYMESVNQKLQAAEDRQKQMVSSLAKVLQIPKFKKEQRRVSAPQLVRKFIKHQPDDHNFGLNPIPVDNTVRDLDNQSETVPSRLHDLDSQELAQVNDPFSKEVLDFNLDYDAATMVKQEDLWSSDFETVSAMPNNLWNDAGNYEYPEFGLPGGEVSDFWNVADSGAENWMSGEPSDSQKTNQSFGCDLGPLGSLSSVRKA</sequence>
<dbReference type="PANTHER" id="PTHR10015">
    <property type="entry name" value="HEAT SHOCK TRANSCRIPTION FACTOR"/>
    <property type="match status" value="1"/>
</dbReference>
<evidence type="ECO:0000313" key="14">
    <source>
        <dbReference type="EMBL" id="KAI7751354.1"/>
    </source>
</evidence>
<keyword evidence="4" id="KW-0805">Transcription regulation</keyword>
<keyword evidence="15" id="KW-1185">Reference proteome</keyword>
<evidence type="ECO:0000256" key="4">
    <source>
        <dbReference type="ARBA" id="ARBA00023015"/>
    </source>
</evidence>
<evidence type="ECO:0000256" key="8">
    <source>
        <dbReference type="ARBA" id="ARBA00023242"/>
    </source>
</evidence>